<dbReference type="RefSeq" id="WP_067021746.1">
    <property type="nucleotide sequence ID" value="NZ_KQ949083.1"/>
</dbReference>
<evidence type="ECO:0000256" key="1">
    <source>
        <dbReference type="SAM" id="MobiDB-lite"/>
    </source>
</evidence>
<name>A0A124IF20_9ACTN</name>
<dbReference type="EMBL" id="LMXB01000045">
    <property type="protein sequence ID" value="KUO20061.1"/>
    <property type="molecule type" value="Genomic_DNA"/>
</dbReference>
<feature type="region of interest" description="Disordered" evidence="1">
    <location>
        <begin position="1"/>
        <end position="22"/>
    </location>
</feature>
<feature type="compositionally biased region" description="Basic and acidic residues" evidence="1">
    <location>
        <begin position="1"/>
        <end position="10"/>
    </location>
</feature>
<dbReference type="GO" id="GO:0008168">
    <property type="term" value="F:methyltransferase activity"/>
    <property type="evidence" value="ECO:0007669"/>
    <property type="project" value="UniProtKB-ARBA"/>
</dbReference>
<dbReference type="CDD" id="cd02440">
    <property type="entry name" value="AdoMet_MTases"/>
    <property type="match status" value="1"/>
</dbReference>
<dbReference type="OrthoDB" id="9805171at2"/>
<evidence type="ECO:0000313" key="4">
    <source>
        <dbReference type="Proteomes" id="UP000053260"/>
    </source>
</evidence>
<keyword evidence="4" id="KW-1185">Reference proteome</keyword>
<comment type="caution">
    <text evidence="3">The sequence shown here is derived from an EMBL/GenBank/DDBJ whole genome shotgun (WGS) entry which is preliminary data.</text>
</comment>
<gene>
    <name evidence="3" type="ORF">AQJ91_16535</name>
</gene>
<organism evidence="3 4">
    <name type="scientific">Streptomyces dysideae</name>
    <dbReference type="NCBI Taxonomy" id="909626"/>
    <lineage>
        <taxon>Bacteria</taxon>
        <taxon>Bacillati</taxon>
        <taxon>Actinomycetota</taxon>
        <taxon>Actinomycetes</taxon>
        <taxon>Kitasatosporales</taxon>
        <taxon>Streptomycetaceae</taxon>
        <taxon>Streptomyces</taxon>
    </lineage>
</organism>
<reference evidence="3 4" key="1">
    <citation type="submission" date="2015-10" db="EMBL/GenBank/DDBJ databases">
        <title>Draft genome sequence of Streptomyces sp. RV15, isolated from a marine sponge.</title>
        <authorList>
            <person name="Ruckert C."/>
            <person name="Abdelmohsen U.R."/>
            <person name="Winkler A."/>
            <person name="Hentschel U."/>
            <person name="Kalinowski J."/>
            <person name="Kampfer P."/>
            <person name="Glaeser S."/>
        </authorList>
    </citation>
    <scope>NUCLEOTIDE SEQUENCE [LARGE SCALE GENOMIC DNA]</scope>
    <source>
        <strain evidence="3 4">RV15</strain>
    </source>
</reference>
<protein>
    <recommendedName>
        <fullName evidence="2">Methyltransferase domain-containing protein</fullName>
    </recommendedName>
</protein>
<evidence type="ECO:0000313" key="3">
    <source>
        <dbReference type="EMBL" id="KUO20061.1"/>
    </source>
</evidence>
<dbReference type="AlphaFoldDB" id="A0A124IF20"/>
<dbReference type="Gene3D" id="3.40.50.150">
    <property type="entry name" value="Vaccinia Virus protein VP39"/>
    <property type="match status" value="1"/>
</dbReference>
<proteinExistence type="predicted"/>
<dbReference type="InterPro" id="IPR041698">
    <property type="entry name" value="Methyltransf_25"/>
</dbReference>
<sequence length="292" mass="31507">MAATDHDQPHQNDTPLPGDGLDAAQMPGHWLLARLGKRVLRPGGVELTRWMLDTLELRPDDRVVELAAGLGATARLALARRPAVYTAVDRDGAAVTHLGALAGPGRTEVRAVRADAADTGLPDGSATVVYGEAMLTMQPDPAKRRIVREAHRLLAGSSGRYAVHELCLLPDGLDPELADRITADLRDAIHVGVRPLTPADWSELLAEEGFTVTARKTAPMALLEPRRLVADEGLVRALGIGGRVLRDLAARRRVLEMRRVFRHHQAHLGAVALIATPVRRSPDKEAPTCPPQ</sequence>
<dbReference type="Proteomes" id="UP000053260">
    <property type="component" value="Unassembled WGS sequence"/>
</dbReference>
<feature type="domain" description="Methyltransferase" evidence="2">
    <location>
        <begin position="63"/>
        <end position="155"/>
    </location>
</feature>
<dbReference type="SUPFAM" id="SSF53335">
    <property type="entry name" value="S-adenosyl-L-methionine-dependent methyltransferases"/>
    <property type="match status" value="1"/>
</dbReference>
<accession>A0A124IF20</accession>
<dbReference type="InterPro" id="IPR029063">
    <property type="entry name" value="SAM-dependent_MTases_sf"/>
</dbReference>
<dbReference type="STRING" id="909626.AQJ91_16535"/>
<dbReference type="Pfam" id="PF13649">
    <property type="entry name" value="Methyltransf_25"/>
    <property type="match status" value="1"/>
</dbReference>
<evidence type="ECO:0000259" key="2">
    <source>
        <dbReference type="Pfam" id="PF13649"/>
    </source>
</evidence>